<dbReference type="AlphaFoldDB" id="A0A1I0CAV2"/>
<dbReference type="STRING" id="460384.SAMN05216313_102389"/>
<feature type="domain" description="HPr" evidence="1">
    <location>
        <begin position="14"/>
        <end position="70"/>
    </location>
</feature>
<dbReference type="InterPro" id="IPR035895">
    <property type="entry name" value="HPr-like_sf"/>
</dbReference>
<dbReference type="Pfam" id="PF00381">
    <property type="entry name" value="PTS-HPr"/>
    <property type="match status" value="1"/>
</dbReference>
<reference evidence="3" key="1">
    <citation type="submission" date="2016-10" db="EMBL/GenBank/DDBJ databases">
        <authorList>
            <person name="Varghese N."/>
            <person name="Submissions S."/>
        </authorList>
    </citation>
    <scope>NUCLEOTIDE SEQUENCE [LARGE SCALE GENOMIC DNA]</scope>
    <source>
        <strain evidence="3">NLAE-zl-G277</strain>
    </source>
</reference>
<dbReference type="Gene3D" id="3.30.1340.10">
    <property type="entry name" value="HPr-like"/>
    <property type="match status" value="1"/>
</dbReference>
<accession>A0A1I0CAV2</accession>
<dbReference type="EMBL" id="FOIM01000002">
    <property type="protein sequence ID" value="SET16521.1"/>
    <property type="molecule type" value="Genomic_DNA"/>
</dbReference>
<keyword evidence="3" id="KW-1185">Reference proteome</keyword>
<evidence type="ECO:0000313" key="2">
    <source>
        <dbReference type="EMBL" id="SET16521.1"/>
    </source>
</evidence>
<gene>
    <name evidence="2" type="ORF">SAMN05216313_102389</name>
</gene>
<evidence type="ECO:0000313" key="3">
    <source>
        <dbReference type="Proteomes" id="UP000198508"/>
    </source>
</evidence>
<dbReference type="InterPro" id="IPR000032">
    <property type="entry name" value="HPr-like"/>
</dbReference>
<organism evidence="2 3">
    <name type="scientific">Enterocloster lavalensis</name>
    <dbReference type="NCBI Taxonomy" id="460384"/>
    <lineage>
        <taxon>Bacteria</taxon>
        <taxon>Bacillati</taxon>
        <taxon>Bacillota</taxon>
        <taxon>Clostridia</taxon>
        <taxon>Lachnospirales</taxon>
        <taxon>Lachnospiraceae</taxon>
        <taxon>Enterocloster</taxon>
    </lineage>
</organism>
<dbReference type="SUPFAM" id="SSF55594">
    <property type="entry name" value="HPr-like"/>
    <property type="match status" value="1"/>
</dbReference>
<dbReference type="GeneID" id="93278526"/>
<evidence type="ECO:0000259" key="1">
    <source>
        <dbReference type="Pfam" id="PF00381"/>
    </source>
</evidence>
<dbReference type="Proteomes" id="UP000198508">
    <property type="component" value="Unassembled WGS sequence"/>
</dbReference>
<protein>
    <submittedName>
        <fullName evidence="2">PTS HPr component phosphorylation site</fullName>
    </submittedName>
</protein>
<name>A0A1I0CAV2_9FIRM</name>
<proteinExistence type="predicted"/>
<sequence>MKQRRIMLPSLAEAKRFVEEATKCDFDIDVFYNRIIIDAKSILGVLSLDLTRILTVQFNGDSAEFEAYLETIDPQNAVAVA</sequence>
<dbReference type="RefSeq" id="WP_092360964.1">
    <property type="nucleotide sequence ID" value="NZ_CABJCG010000001.1"/>
</dbReference>